<evidence type="ECO:0008006" key="3">
    <source>
        <dbReference type="Google" id="ProtNLM"/>
    </source>
</evidence>
<sequence length="73" mass="8291">MPLCSASLMKCWWRITQLKFNLKLNGSAGAHKVDQRVVMTPPLEAPTAETRAKARKLQTRIHHKASSGWVRNH</sequence>
<protein>
    <recommendedName>
        <fullName evidence="3">Secreted protein</fullName>
    </recommendedName>
</protein>
<organism evidence="1 2">
    <name type="scientific">Ameca splendens</name>
    <dbReference type="NCBI Taxonomy" id="208324"/>
    <lineage>
        <taxon>Eukaryota</taxon>
        <taxon>Metazoa</taxon>
        <taxon>Chordata</taxon>
        <taxon>Craniata</taxon>
        <taxon>Vertebrata</taxon>
        <taxon>Euteleostomi</taxon>
        <taxon>Actinopterygii</taxon>
        <taxon>Neopterygii</taxon>
        <taxon>Teleostei</taxon>
        <taxon>Neoteleostei</taxon>
        <taxon>Acanthomorphata</taxon>
        <taxon>Ovalentaria</taxon>
        <taxon>Atherinomorphae</taxon>
        <taxon>Cyprinodontiformes</taxon>
        <taxon>Goodeidae</taxon>
        <taxon>Ameca</taxon>
    </lineage>
</organism>
<accession>A0ABV0ZZH9</accession>
<gene>
    <name evidence="1" type="ORF">AMECASPLE_021386</name>
</gene>
<keyword evidence="2" id="KW-1185">Reference proteome</keyword>
<dbReference type="Proteomes" id="UP001469553">
    <property type="component" value="Unassembled WGS sequence"/>
</dbReference>
<comment type="caution">
    <text evidence="1">The sequence shown here is derived from an EMBL/GenBank/DDBJ whole genome shotgun (WGS) entry which is preliminary data.</text>
</comment>
<evidence type="ECO:0000313" key="2">
    <source>
        <dbReference type="Proteomes" id="UP001469553"/>
    </source>
</evidence>
<proteinExistence type="predicted"/>
<dbReference type="EMBL" id="JAHRIP010077076">
    <property type="protein sequence ID" value="MEQ2311560.1"/>
    <property type="molecule type" value="Genomic_DNA"/>
</dbReference>
<evidence type="ECO:0000313" key="1">
    <source>
        <dbReference type="EMBL" id="MEQ2311560.1"/>
    </source>
</evidence>
<name>A0ABV0ZZH9_9TELE</name>
<reference evidence="1 2" key="1">
    <citation type="submission" date="2021-06" db="EMBL/GenBank/DDBJ databases">
        <authorList>
            <person name="Palmer J.M."/>
        </authorList>
    </citation>
    <scope>NUCLEOTIDE SEQUENCE [LARGE SCALE GENOMIC DNA]</scope>
    <source>
        <strain evidence="1 2">AS_MEX2019</strain>
        <tissue evidence="1">Muscle</tissue>
    </source>
</reference>